<evidence type="ECO:0000256" key="2">
    <source>
        <dbReference type="ARBA" id="ARBA00022475"/>
    </source>
</evidence>
<evidence type="ECO:0000256" key="4">
    <source>
        <dbReference type="ARBA" id="ARBA00022989"/>
    </source>
</evidence>
<evidence type="ECO:0000256" key="10">
    <source>
        <dbReference type="HAMAP-Rule" id="MF_00454"/>
    </source>
</evidence>
<evidence type="ECO:0000256" key="3">
    <source>
        <dbReference type="ARBA" id="ARBA00022692"/>
    </source>
</evidence>
<keyword evidence="10" id="KW-0406">Ion transport</keyword>
<keyword evidence="10" id="KW-0813">Transport</keyword>
<comment type="subcellular location">
    <subcellularLocation>
        <location evidence="1 10">Cell membrane</location>
        <topology evidence="1 10">Multi-pass membrane protein</topology>
    </subcellularLocation>
</comment>
<evidence type="ECO:0000256" key="5">
    <source>
        <dbReference type="ARBA" id="ARBA00023136"/>
    </source>
</evidence>
<evidence type="ECO:0000256" key="8">
    <source>
        <dbReference type="ARBA" id="ARBA00035585"/>
    </source>
</evidence>
<feature type="transmembrane region" description="Helical" evidence="10">
    <location>
        <begin position="28"/>
        <end position="46"/>
    </location>
</feature>
<evidence type="ECO:0000256" key="7">
    <source>
        <dbReference type="ARBA" id="ARBA00035120"/>
    </source>
</evidence>
<keyword evidence="6 10" id="KW-0407">Ion channel</keyword>
<dbReference type="HAMAP" id="MF_00454">
    <property type="entry name" value="FluC"/>
    <property type="match status" value="1"/>
</dbReference>
<accession>A0ABW1LCE2</accession>
<feature type="transmembrane region" description="Helical" evidence="10">
    <location>
        <begin position="58"/>
        <end position="80"/>
    </location>
</feature>
<comment type="function">
    <text evidence="9 10">Fluoride-specific ion channel. Important for reducing fluoride concentration in the cell, thus reducing its toxicity.</text>
</comment>
<feature type="transmembrane region" description="Helical" evidence="10">
    <location>
        <begin position="86"/>
        <end position="108"/>
    </location>
</feature>
<keyword evidence="10" id="KW-0915">Sodium</keyword>
<keyword evidence="4 10" id="KW-1133">Transmembrane helix</keyword>
<keyword evidence="3 10" id="KW-0812">Transmembrane</keyword>
<dbReference type="Proteomes" id="UP001596170">
    <property type="component" value="Unassembled WGS sequence"/>
</dbReference>
<evidence type="ECO:0000256" key="9">
    <source>
        <dbReference type="ARBA" id="ARBA00049940"/>
    </source>
</evidence>
<keyword evidence="12" id="KW-1185">Reference proteome</keyword>
<feature type="binding site" evidence="10">
    <location>
        <position position="69"/>
    </location>
    <ligand>
        <name>Na(+)</name>
        <dbReference type="ChEBI" id="CHEBI:29101"/>
        <note>structural</note>
    </ligand>
</feature>
<name>A0ABW1LCE2_9BACL</name>
<evidence type="ECO:0000256" key="6">
    <source>
        <dbReference type="ARBA" id="ARBA00023303"/>
    </source>
</evidence>
<keyword evidence="10" id="KW-0479">Metal-binding</keyword>
<evidence type="ECO:0000256" key="1">
    <source>
        <dbReference type="ARBA" id="ARBA00004651"/>
    </source>
</evidence>
<comment type="similarity">
    <text evidence="7 10">Belongs to the fluoride channel Fluc/FEX (TC 1.A.43) family.</text>
</comment>
<dbReference type="EMBL" id="JBHSRI010000038">
    <property type="protein sequence ID" value="MFC6041359.1"/>
    <property type="molecule type" value="Genomic_DNA"/>
</dbReference>
<dbReference type="InterPro" id="IPR003691">
    <property type="entry name" value="FluC"/>
</dbReference>
<proteinExistence type="inferred from homology"/>
<protein>
    <recommendedName>
        <fullName evidence="10">Fluoride-specific ion channel FluC</fullName>
    </recommendedName>
</protein>
<dbReference type="Pfam" id="PF02537">
    <property type="entry name" value="CRCB"/>
    <property type="match status" value="1"/>
</dbReference>
<organism evidence="11 12">
    <name type="scientific">Paenisporosarcina macmurdoensis</name>
    <dbReference type="NCBI Taxonomy" id="212659"/>
    <lineage>
        <taxon>Bacteria</taxon>
        <taxon>Bacillati</taxon>
        <taxon>Bacillota</taxon>
        <taxon>Bacilli</taxon>
        <taxon>Bacillales</taxon>
        <taxon>Caryophanaceae</taxon>
        <taxon>Paenisporosarcina</taxon>
    </lineage>
</organism>
<gene>
    <name evidence="10" type="primary">fluC</name>
    <name evidence="10" type="synonym">crcB</name>
    <name evidence="11" type="ORF">ACFPYN_18290</name>
</gene>
<dbReference type="RefSeq" id="WP_377736239.1">
    <property type="nucleotide sequence ID" value="NZ_JBHSRI010000038.1"/>
</dbReference>
<evidence type="ECO:0000313" key="11">
    <source>
        <dbReference type="EMBL" id="MFC6041359.1"/>
    </source>
</evidence>
<keyword evidence="2 10" id="KW-1003">Cell membrane</keyword>
<evidence type="ECO:0000313" key="12">
    <source>
        <dbReference type="Proteomes" id="UP001596170"/>
    </source>
</evidence>
<comment type="catalytic activity">
    <reaction evidence="8">
        <text>fluoride(in) = fluoride(out)</text>
        <dbReference type="Rhea" id="RHEA:76159"/>
        <dbReference type="ChEBI" id="CHEBI:17051"/>
    </reaction>
    <physiologicalReaction direction="left-to-right" evidence="8">
        <dbReference type="Rhea" id="RHEA:76160"/>
    </physiologicalReaction>
</comment>
<comment type="caution">
    <text evidence="11">The sequence shown here is derived from an EMBL/GenBank/DDBJ whole genome shotgun (WGS) entry which is preliminary data.</text>
</comment>
<keyword evidence="5 10" id="KW-0472">Membrane</keyword>
<feature type="binding site" evidence="10">
    <location>
        <position position="66"/>
    </location>
    <ligand>
        <name>Na(+)</name>
        <dbReference type="ChEBI" id="CHEBI:29101"/>
        <note>structural</note>
    </ligand>
</feature>
<comment type="activity regulation">
    <text evidence="10">Na(+) is not transported, but it plays an essential structural role and its presence is essential for fluoride channel function.</text>
</comment>
<sequence length="115" mass="12103">MKNFLLVGIGGMIGALLRYSVMVTAPDMIVLWLENGIGSLVLGWLTGRAVATGKTASILWTTGVLGSFTTFSTFSAEWLGLMQENIALAVVYGLGMTLACFFAAALGFKIGGFSK</sequence>
<reference evidence="12" key="1">
    <citation type="journal article" date="2019" name="Int. J. Syst. Evol. Microbiol.">
        <title>The Global Catalogue of Microorganisms (GCM) 10K type strain sequencing project: providing services to taxonomists for standard genome sequencing and annotation.</title>
        <authorList>
            <consortium name="The Broad Institute Genomics Platform"/>
            <consortium name="The Broad Institute Genome Sequencing Center for Infectious Disease"/>
            <person name="Wu L."/>
            <person name="Ma J."/>
        </authorList>
    </citation>
    <scope>NUCLEOTIDE SEQUENCE [LARGE SCALE GENOMIC DNA]</scope>
    <source>
        <strain evidence="12">CCUG 54527</strain>
    </source>
</reference>